<feature type="domain" description="Protein Lines N-terminal" evidence="2">
    <location>
        <begin position="453"/>
        <end position="566"/>
    </location>
</feature>
<evidence type="ECO:0000313" key="5">
    <source>
        <dbReference type="Proteomes" id="UP000594263"/>
    </source>
</evidence>
<feature type="region of interest" description="Disordered" evidence="1">
    <location>
        <begin position="571"/>
        <end position="595"/>
    </location>
</feature>
<evidence type="ECO:0000259" key="2">
    <source>
        <dbReference type="Pfam" id="PF14694"/>
    </source>
</evidence>
<organism evidence="4 5">
    <name type="scientific">Kalanchoe fedtschenkoi</name>
    <name type="common">Lavender scallops</name>
    <name type="synonym">South American air plant</name>
    <dbReference type="NCBI Taxonomy" id="63787"/>
    <lineage>
        <taxon>Eukaryota</taxon>
        <taxon>Viridiplantae</taxon>
        <taxon>Streptophyta</taxon>
        <taxon>Embryophyta</taxon>
        <taxon>Tracheophyta</taxon>
        <taxon>Spermatophyta</taxon>
        <taxon>Magnoliopsida</taxon>
        <taxon>eudicotyledons</taxon>
        <taxon>Gunneridae</taxon>
        <taxon>Pentapetalae</taxon>
        <taxon>Saxifragales</taxon>
        <taxon>Crassulaceae</taxon>
        <taxon>Kalanchoe</taxon>
    </lineage>
</organism>
<proteinExistence type="predicted"/>
<feature type="domain" description="Protein Lines C-terminal" evidence="3">
    <location>
        <begin position="610"/>
        <end position="645"/>
    </location>
</feature>
<dbReference type="InterPro" id="IPR029415">
    <property type="entry name" value="Lines_C"/>
</dbReference>
<dbReference type="Proteomes" id="UP000594263">
    <property type="component" value="Unplaced"/>
</dbReference>
<accession>A0A7N0ULI9</accession>
<dbReference type="EnsemblPlants" id="Kaladp0072s0061.1.v1.1">
    <property type="protein sequence ID" value="Kaladp0072s0061.1.v1.1"/>
    <property type="gene ID" value="Kaladp0072s0061.v1.1"/>
</dbReference>
<sequence length="657" mass="75293">MSPRCAYARLHRLAADSRRLCAATPEAAEQESDLLISLHKVLSEIQLLKRAPQSEAENELDEEANGKIGCCYCEDSCVKQIVCDLVCFLRTDSQFVQHSAVNVIVSLSEFMAESGGDWETIFSSLNGCLELAISNILSCSSTSPTGDGQKSVCVSSSEVVKPDLGDTNWSVVSSMVQIYRKILKLVKQDYEEKLVEVYLKHICSWISYVPWNSIFDIILDQNNVDGYPESYDNKVLGSKLEILLMGNLLQLFCSLADQELGDYSETDTSVELRHQALGVIQYLVPLLSSWCLRNQRNGNSLSVRHYFKHKLLMLMVRLTAEIPIDSYIIHSFLELLHEYFEDVLNQKLTQFEVASGVCLHDSPFSRSTYVGGVSEGSQQHLQRLAIFLFLKCIVTLITLKVETNPRCVCAESLGFNDLGVVCCDTRKGLLELYIWLQGQHPLDTCADYETYVEKCMIFSSSFLQLFVNEDDMLFQVLLQLLNLPSNTTQQFLEHKYRFQKNEWDIVFHISNIFNPMLLFHIFLAKLHYDHHMLLDYLISKDIGSSCAEYLLRCLRRVCESWKSFMHYSYGKDSTRSNNKKRKTVPKRVSEKSESETATMWERGEAFKQAKQCLFSLRVSVESLHQRRLFPYNAEVLLRRLRRFEELCLTEEGANDLV</sequence>
<dbReference type="AlphaFoldDB" id="A0A7N0ULI9"/>
<evidence type="ECO:0000313" key="4">
    <source>
        <dbReference type="EnsemblPlants" id="Kaladp0072s0061.1.v1.1"/>
    </source>
</evidence>
<dbReference type="PANTHER" id="PTHR16057:SF1">
    <property type="entry name" value="PROTEIN LINES HOMOLOG 1"/>
    <property type="match status" value="1"/>
</dbReference>
<reference evidence="4" key="1">
    <citation type="submission" date="2021-01" db="UniProtKB">
        <authorList>
            <consortium name="EnsemblPlants"/>
        </authorList>
    </citation>
    <scope>IDENTIFICATION</scope>
</reference>
<dbReference type="Gramene" id="Kaladp0072s0061.1.v1.1">
    <property type="protein sequence ID" value="Kaladp0072s0061.1.v1.1"/>
    <property type="gene ID" value="Kaladp0072s0061.v1.1"/>
</dbReference>
<dbReference type="PANTHER" id="PTHR16057">
    <property type="entry name" value="WINS1, 2 PROTEIN"/>
    <property type="match status" value="1"/>
</dbReference>
<protein>
    <recommendedName>
        <fullName evidence="6">Protein Lines C-terminal domain-containing protein</fullName>
    </recommendedName>
</protein>
<dbReference type="OMA" id="INGHMVA"/>
<name>A0A7N0ULI9_KALFE</name>
<keyword evidence="5" id="KW-1185">Reference proteome</keyword>
<evidence type="ECO:0008006" key="6">
    <source>
        <dbReference type="Google" id="ProtNLM"/>
    </source>
</evidence>
<dbReference type="Pfam" id="PF14695">
    <property type="entry name" value="LINES_C"/>
    <property type="match status" value="1"/>
</dbReference>
<evidence type="ECO:0000259" key="3">
    <source>
        <dbReference type="Pfam" id="PF14695"/>
    </source>
</evidence>
<dbReference type="InterPro" id="IPR024875">
    <property type="entry name" value="Protein_Lines"/>
</dbReference>
<evidence type="ECO:0000256" key="1">
    <source>
        <dbReference type="SAM" id="MobiDB-lite"/>
    </source>
</evidence>
<dbReference type="InterPro" id="IPR032794">
    <property type="entry name" value="LINES_N"/>
</dbReference>
<dbReference type="Pfam" id="PF14694">
    <property type="entry name" value="LINES_N"/>
    <property type="match status" value="1"/>
</dbReference>